<dbReference type="GO" id="GO:0046872">
    <property type="term" value="F:metal ion binding"/>
    <property type="evidence" value="ECO:0007669"/>
    <property type="project" value="UniProtKB-KW"/>
</dbReference>
<evidence type="ECO:0000256" key="1">
    <source>
        <dbReference type="ARBA" id="ARBA00022722"/>
    </source>
</evidence>
<dbReference type="SMART" id="SM00849">
    <property type="entry name" value="Lactamase_B"/>
    <property type="match status" value="1"/>
</dbReference>
<gene>
    <name evidence="8" type="ORF">USDA257_c33140</name>
</gene>
<evidence type="ECO:0000313" key="8">
    <source>
        <dbReference type="EMBL" id="AFL51878.1"/>
    </source>
</evidence>
<evidence type="ECO:0000256" key="2">
    <source>
        <dbReference type="ARBA" id="ARBA00022723"/>
    </source>
</evidence>
<dbReference type="InterPro" id="IPR041636">
    <property type="entry name" value="RNase_J_C"/>
</dbReference>
<evidence type="ECO:0000256" key="3">
    <source>
        <dbReference type="ARBA" id="ARBA00022801"/>
    </source>
</evidence>
<dbReference type="STRING" id="1185652.USDA257_c33140"/>
<evidence type="ECO:0000256" key="6">
    <source>
        <dbReference type="ARBA" id="ARBA00022884"/>
    </source>
</evidence>
<feature type="domain" description="Metallo-beta-lactamase" evidence="7">
    <location>
        <begin position="19"/>
        <end position="218"/>
    </location>
</feature>
<dbReference type="Proteomes" id="UP000006180">
    <property type="component" value="Chromosome"/>
</dbReference>
<dbReference type="PATRIC" id="fig|1185652.3.peg.3445"/>
<proteinExistence type="predicted"/>
<dbReference type="AlphaFoldDB" id="I3X7M2"/>
<dbReference type="CDD" id="cd07714">
    <property type="entry name" value="RNaseJ_MBL-fold"/>
    <property type="match status" value="1"/>
</dbReference>
<dbReference type="InterPro" id="IPR055132">
    <property type="entry name" value="RNase_J_b_CASP"/>
</dbReference>
<dbReference type="Gene3D" id="3.10.20.580">
    <property type="match status" value="1"/>
</dbReference>
<dbReference type="GO" id="GO:0004527">
    <property type="term" value="F:exonuclease activity"/>
    <property type="evidence" value="ECO:0007669"/>
    <property type="project" value="UniProtKB-KW"/>
</dbReference>
<keyword evidence="2" id="KW-0479">Metal-binding</keyword>
<keyword evidence="1" id="KW-0540">Nuclease</keyword>
<dbReference type="Gene3D" id="3.40.50.10710">
    <property type="entry name" value="Metallo-hydrolase/oxidoreductase"/>
    <property type="match status" value="1"/>
</dbReference>
<evidence type="ECO:0000256" key="5">
    <source>
        <dbReference type="ARBA" id="ARBA00022839"/>
    </source>
</evidence>
<dbReference type="Gene3D" id="3.60.15.10">
    <property type="entry name" value="Ribonuclease Z/Hydroxyacylglutathione hydrolase-like"/>
    <property type="match status" value="1"/>
</dbReference>
<keyword evidence="6" id="KW-0694">RNA-binding</keyword>
<dbReference type="InterPro" id="IPR042173">
    <property type="entry name" value="RNase_J_2"/>
</dbReference>
<organism evidence="8 9">
    <name type="scientific">Sinorhizobium fredii (strain USDA 257)</name>
    <dbReference type="NCBI Taxonomy" id="1185652"/>
    <lineage>
        <taxon>Bacteria</taxon>
        <taxon>Pseudomonadati</taxon>
        <taxon>Pseudomonadota</taxon>
        <taxon>Alphaproteobacteria</taxon>
        <taxon>Hyphomicrobiales</taxon>
        <taxon>Rhizobiaceae</taxon>
        <taxon>Sinorhizobium/Ensifer group</taxon>
        <taxon>Sinorhizobium</taxon>
    </lineage>
</organism>
<evidence type="ECO:0000313" key="9">
    <source>
        <dbReference type="Proteomes" id="UP000006180"/>
    </source>
</evidence>
<dbReference type="Pfam" id="PF12706">
    <property type="entry name" value="Lactamase_B_2"/>
    <property type="match status" value="1"/>
</dbReference>
<sequence>MAQDEDLVFLPLGGVGEIGMNLGLYGYGNPGSRQWIMVDCGVTFPGPELPGVELVLPDISFLAEERRNLKAIIITHAHEDHYGALNDLWPGLNVPVYASPFTAGMLEAKREFEKSRGEIPITIFKAGDRINVGPFSIEAIGVNHSIPEPMSLVIRTPLGSVVHTGDWKIDLEPSLGPITNEARFRQVGEEGVLALVCDSTNALRDGVSPSEREVSESLAKIIADAEGRVGITTFSSNVGRIRSVAEAAEVAGREVLLLGSSMKRVVDVAKDLGIMEGLKPFLAEDEFGYIPHDKVVVILTGSQGEPRAALAKIARDEMRNVAFSAGDTIVFSSRTIPGNEKAINDIKNGLIEQGIHIITDSEALVHVSGHPRRNELQQMYQWLKPEIVVPVHGEAAHLTAHAELALHSGIASVPRLRNGEMLRLAPGPAQVINEAPHGRIYKDGTLIGDFDEMGIGERRKLSFAGHVSVNVVLDNRYDFLGDPDVVPIGLPQFDDEGDEMDDVLYDAVLGAVESIPRVKRKDLAMLQEAVRRAVRSTANQIWGKKPIVTVFVTKV</sequence>
<dbReference type="SUPFAM" id="SSF56281">
    <property type="entry name" value="Metallo-hydrolase/oxidoreductase"/>
    <property type="match status" value="1"/>
</dbReference>
<evidence type="ECO:0000256" key="4">
    <source>
        <dbReference type="ARBA" id="ARBA00022833"/>
    </source>
</evidence>
<dbReference type="HOGENOM" id="CLU_008727_3_3_5"/>
<evidence type="ECO:0000259" key="7">
    <source>
        <dbReference type="SMART" id="SM00849"/>
    </source>
</evidence>
<dbReference type="eggNOG" id="COG0595">
    <property type="taxonomic scope" value="Bacteria"/>
</dbReference>
<dbReference type="EMBL" id="CP003563">
    <property type="protein sequence ID" value="AFL51878.1"/>
    <property type="molecule type" value="Genomic_DNA"/>
</dbReference>
<protein>
    <submittedName>
        <fullName evidence="8">Ribonuclease J</fullName>
        <ecNumber evidence="8">3.1.-.-</ecNumber>
    </submittedName>
</protein>
<dbReference type="KEGG" id="sfd:USDA257_c33140"/>
<name>I3X7M2_SINF2</name>
<dbReference type="RefSeq" id="WP_014764034.1">
    <property type="nucleotide sequence ID" value="NC_018000.1"/>
</dbReference>
<dbReference type="PANTHER" id="PTHR43694:SF1">
    <property type="entry name" value="RIBONUCLEASE J"/>
    <property type="match status" value="1"/>
</dbReference>
<keyword evidence="5" id="KW-0269">Exonuclease</keyword>
<accession>I3X7M2</accession>
<keyword evidence="4" id="KW-0862">Zinc</keyword>
<dbReference type="GO" id="GO:0003723">
    <property type="term" value="F:RNA binding"/>
    <property type="evidence" value="ECO:0007669"/>
    <property type="project" value="UniProtKB-KW"/>
</dbReference>
<reference evidence="8 9" key="1">
    <citation type="journal article" date="2012" name="J. Bacteriol.">
        <title>Complete genome sequence of the broad-host-range strain Sinorhizobium fredii USDA257.</title>
        <authorList>
            <person name="Schuldes J."/>
            <person name="Rodriguez Orbegoso M."/>
            <person name="Schmeisser C."/>
            <person name="Krishnan H.B."/>
            <person name="Daniel R."/>
            <person name="Streit W.R."/>
        </authorList>
    </citation>
    <scope>NUCLEOTIDE SEQUENCE [LARGE SCALE GENOMIC DNA]</scope>
    <source>
        <strain evidence="8 9">USDA 257</strain>
    </source>
</reference>
<dbReference type="PANTHER" id="PTHR43694">
    <property type="entry name" value="RIBONUCLEASE J"/>
    <property type="match status" value="1"/>
</dbReference>
<dbReference type="Pfam" id="PF17770">
    <property type="entry name" value="RNase_J_C"/>
    <property type="match status" value="1"/>
</dbReference>
<keyword evidence="3 8" id="KW-0378">Hydrolase</keyword>
<dbReference type="InterPro" id="IPR001279">
    <property type="entry name" value="Metallo-B-lactamas"/>
</dbReference>
<dbReference type="EC" id="3.1.-.-" evidence="8"/>
<dbReference type="InterPro" id="IPR036866">
    <property type="entry name" value="RibonucZ/Hydroxyglut_hydro"/>
</dbReference>
<dbReference type="InterPro" id="IPR011108">
    <property type="entry name" value="RMMBL"/>
</dbReference>
<dbReference type="Pfam" id="PF22505">
    <property type="entry name" value="RNase_J_b_CASP"/>
    <property type="match status" value="1"/>
</dbReference>
<dbReference type="Pfam" id="PF07521">
    <property type="entry name" value="RMMBL"/>
    <property type="match status" value="1"/>
</dbReference>